<dbReference type="WBParaSite" id="PSAMB.scaffold658size44385.g7900.t1">
    <property type="protein sequence ID" value="PSAMB.scaffold658size44385.g7900.t1"/>
    <property type="gene ID" value="PSAMB.scaffold658size44385.g7900"/>
</dbReference>
<evidence type="ECO:0000313" key="2">
    <source>
        <dbReference type="WBParaSite" id="PSAMB.scaffold658size44385.g7900.t1"/>
    </source>
</evidence>
<evidence type="ECO:0000313" key="1">
    <source>
        <dbReference type="Proteomes" id="UP000887566"/>
    </source>
</evidence>
<proteinExistence type="predicted"/>
<sequence>MDIIAVVISIYILLVIASAFMDHFNIHSCSSVKREETRKNSNHISLTRCDFEFTFDYRFDSDDAIRGRLAKQFAVQSRKSAEVRLL</sequence>
<keyword evidence="1" id="KW-1185">Reference proteome</keyword>
<name>A0A914X5I9_9BILA</name>
<dbReference type="Proteomes" id="UP000887566">
    <property type="component" value="Unplaced"/>
</dbReference>
<reference evidence="2" key="1">
    <citation type="submission" date="2022-11" db="UniProtKB">
        <authorList>
            <consortium name="WormBaseParasite"/>
        </authorList>
    </citation>
    <scope>IDENTIFICATION</scope>
</reference>
<accession>A0A914X5I9</accession>
<protein>
    <submittedName>
        <fullName evidence="2">Uncharacterized protein</fullName>
    </submittedName>
</protein>
<dbReference type="AlphaFoldDB" id="A0A914X5I9"/>
<organism evidence="1 2">
    <name type="scientific">Plectus sambesii</name>
    <dbReference type="NCBI Taxonomy" id="2011161"/>
    <lineage>
        <taxon>Eukaryota</taxon>
        <taxon>Metazoa</taxon>
        <taxon>Ecdysozoa</taxon>
        <taxon>Nematoda</taxon>
        <taxon>Chromadorea</taxon>
        <taxon>Plectida</taxon>
        <taxon>Plectina</taxon>
        <taxon>Plectoidea</taxon>
        <taxon>Plectidae</taxon>
        <taxon>Plectus</taxon>
    </lineage>
</organism>